<organism evidence="1 2">
    <name type="scientific">Microbacterium profundi</name>
    <dbReference type="NCBI Taxonomy" id="450380"/>
    <lineage>
        <taxon>Bacteria</taxon>
        <taxon>Bacillati</taxon>
        <taxon>Actinomycetota</taxon>
        <taxon>Actinomycetes</taxon>
        <taxon>Micrococcales</taxon>
        <taxon>Microbacteriaceae</taxon>
        <taxon>Microbacterium</taxon>
    </lineage>
</organism>
<name>A0ABV3LDE4_9MICO</name>
<evidence type="ECO:0008006" key="3">
    <source>
        <dbReference type="Google" id="ProtNLM"/>
    </source>
</evidence>
<comment type="caution">
    <text evidence="1">The sequence shown here is derived from an EMBL/GenBank/DDBJ whole genome shotgun (WGS) entry which is preliminary data.</text>
</comment>
<keyword evidence="2" id="KW-1185">Reference proteome</keyword>
<evidence type="ECO:0000313" key="1">
    <source>
        <dbReference type="EMBL" id="MEW1973943.1"/>
    </source>
</evidence>
<evidence type="ECO:0000313" key="2">
    <source>
        <dbReference type="Proteomes" id="UP001553715"/>
    </source>
</evidence>
<dbReference type="RefSeq" id="WP_052166960.1">
    <property type="nucleotide sequence ID" value="NZ_JAJVKR010000010.1"/>
</dbReference>
<gene>
    <name evidence="1" type="ORF">AB0301_02495</name>
</gene>
<proteinExistence type="predicted"/>
<dbReference type="Proteomes" id="UP001553715">
    <property type="component" value="Unassembled WGS sequence"/>
</dbReference>
<accession>A0ABV3LDE4</accession>
<reference evidence="1 2" key="1">
    <citation type="submission" date="2024-06" db="EMBL/GenBank/DDBJ databases">
        <title>The Natural Products Discovery Center: Release of the First 8490 Sequenced Strains for Exploring Actinobacteria Biosynthetic Diversity.</title>
        <authorList>
            <person name="Kalkreuter E."/>
            <person name="Kautsar S.A."/>
            <person name="Yang D."/>
            <person name="Bader C.D."/>
            <person name="Teijaro C.N."/>
            <person name="Fluegel L."/>
            <person name="Davis C.M."/>
            <person name="Simpson J.R."/>
            <person name="Lauterbach L."/>
            <person name="Steele A.D."/>
            <person name="Gui C."/>
            <person name="Meng S."/>
            <person name="Li G."/>
            <person name="Viehrig K."/>
            <person name="Ye F."/>
            <person name="Su P."/>
            <person name="Kiefer A.F."/>
            <person name="Nichols A."/>
            <person name="Cepeda A.J."/>
            <person name="Yan W."/>
            <person name="Fan B."/>
            <person name="Jiang Y."/>
            <person name="Adhikari A."/>
            <person name="Zheng C.-J."/>
            <person name="Schuster L."/>
            <person name="Cowan T.M."/>
            <person name="Smanski M.J."/>
            <person name="Chevrette M.G."/>
            <person name="De Carvalho L.P.S."/>
            <person name="Shen B."/>
        </authorList>
    </citation>
    <scope>NUCLEOTIDE SEQUENCE [LARGE SCALE GENOMIC DNA]</scope>
    <source>
        <strain evidence="1 2">NPDC077434</strain>
    </source>
</reference>
<dbReference type="EMBL" id="JBFBMH010000002">
    <property type="protein sequence ID" value="MEW1973943.1"/>
    <property type="molecule type" value="Genomic_DNA"/>
</dbReference>
<sequence length="269" mass="28652">MNIETVRARTVLLDALEALGGHLPSIILVGAQAIYRRTGAAEVALAEFTTDADLVIDPRSLSPNPLIEDAMTVAGFVRDPSNINPGTWISRDGIPVDLMVPDQVAGKGRRGVTVGPHDRGSMRRTVGLEATLVDNGILSVAGLADNDGRRIDVRVAGTAGLLVAKLHKVSERLETPRRRDDKDAHDIYRILVAISTEDLVDTFRVLLNDVVSEAVTSDALSMLERVFASGPEAPGSTMAGRAEHAIGDPEQVSLAVSILAADLMKALDR</sequence>
<protein>
    <recommendedName>
        <fullName evidence="3">Nucleotidyltransferase</fullName>
    </recommendedName>
</protein>